<evidence type="ECO:0000256" key="4">
    <source>
        <dbReference type="ARBA" id="ARBA00022553"/>
    </source>
</evidence>
<comment type="function">
    <text evidence="9">Component of the origin recognition complex (ORC) that binds origins of replication. DNA-binding is ATP-dependent. The specific DNA sequences that define origins of replication have not been identified yet. ORC is required to assemble the pre-replication complex necessary to initiate DNA replication. Binds histone H3 and H4 trimethylation marks H3K9me3, H3K27me3 and H4K20me3.</text>
</comment>
<organism evidence="14 15">
    <name type="scientific">Lachnellula cervina</name>
    <dbReference type="NCBI Taxonomy" id="1316786"/>
    <lineage>
        <taxon>Eukaryota</taxon>
        <taxon>Fungi</taxon>
        <taxon>Dikarya</taxon>
        <taxon>Ascomycota</taxon>
        <taxon>Pezizomycotina</taxon>
        <taxon>Leotiomycetes</taxon>
        <taxon>Helotiales</taxon>
        <taxon>Lachnaceae</taxon>
        <taxon>Lachnellula</taxon>
    </lineage>
</organism>
<evidence type="ECO:0000256" key="9">
    <source>
        <dbReference type="ARBA" id="ARBA00045241"/>
    </source>
</evidence>
<dbReference type="GO" id="GO:0006270">
    <property type="term" value="P:DNA replication initiation"/>
    <property type="evidence" value="ECO:0007669"/>
    <property type="project" value="TreeGrafter"/>
</dbReference>
<dbReference type="Pfam" id="PF19675">
    <property type="entry name" value="ORC3_ins"/>
    <property type="match status" value="1"/>
</dbReference>
<comment type="subcellular location">
    <subcellularLocation>
        <location evidence="1">Nucleus</location>
    </subcellularLocation>
</comment>
<dbReference type="Pfam" id="PF18137">
    <property type="entry name" value="WHD_ORC"/>
    <property type="match status" value="1"/>
</dbReference>
<dbReference type="InterPro" id="IPR020795">
    <property type="entry name" value="ORC3"/>
</dbReference>
<name>A0A7D8URJ6_9HELO</name>
<feature type="non-terminal residue" evidence="14">
    <location>
        <position position="838"/>
    </location>
</feature>
<keyword evidence="6" id="KW-0238">DNA-binding</keyword>
<proteinExistence type="inferred from homology"/>
<feature type="domain" description="Origin recognition complex subunit 3 N-terminal" evidence="11">
    <location>
        <begin position="42"/>
        <end position="349"/>
    </location>
</feature>
<dbReference type="InterPro" id="IPR045663">
    <property type="entry name" value="ORC3_ins"/>
</dbReference>
<evidence type="ECO:0000256" key="3">
    <source>
        <dbReference type="ARBA" id="ARBA00019085"/>
    </source>
</evidence>
<evidence type="ECO:0000313" key="15">
    <source>
        <dbReference type="Proteomes" id="UP000481288"/>
    </source>
</evidence>
<dbReference type="AlphaFoldDB" id="A0A7D8URJ6"/>
<evidence type="ECO:0000313" key="14">
    <source>
        <dbReference type="EMBL" id="TVY52917.1"/>
    </source>
</evidence>
<evidence type="ECO:0000256" key="10">
    <source>
        <dbReference type="SAM" id="MobiDB-lite"/>
    </source>
</evidence>
<dbReference type="Pfam" id="PF07034">
    <property type="entry name" value="ORC3_N"/>
    <property type="match status" value="1"/>
</dbReference>
<dbReference type="Proteomes" id="UP000481288">
    <property type="component" value="Unassembled WGS sequence"/>
</dbReference>
<feature type="region of interest" description="Disordered" evidence="10">
    <location>
        <begin position="1"/>
        <end position="50"/>
    </location>
</feature>
<dbReference type="GO" id="GO:0005664">
    <property type="term" value="C:nuclear origin of replication recognition complex"/>
    <property type="evidence" value="ECO:0007669"/>
    <property type="project" value="InterPro"/>
</dbReference>
<feature type="domain" description="Origin recognition complex subunit 3 winged helix C-terminal" evidence="12">
    <location>
        <begin position="608"/>
        <end position="710"/>
    </location>
</feature>
<evidence type="ECO:0000256" key="8">
    <source>
        <dbReference type="ARBA" id="ARBA00026084"/>
    </source>
</evidence>
<dbReference type="GO" id="GO:0003688">
    <property type="term" value="F:DNA replication origin binding"/>
    <property type="evidence" value="ECO:0007669"/>
    <property type="project" value="TreeGrafter"/>
</dbReference>
<dbReference type="OrthoDB" id="10265211at2759"/>
<keyword evidence="4" id="KW-0597">Phosphoprotein</keyword>
<dbReference type="InterPro" id="IPR045667">
    <property type="entry name" value="ORC3_N"/>
</dbReference>
<dbReference type="EMBL" id="QGMG01000530">
    <property type="protein sequence ID" value="TVY52917.1"/>
    <property type="molecule type" value="Genomic_DNA"/>
</dbReference>
<evidence type="ECO:0000256" key="6">
    <source>
        <dbReference type="ARBA" id="ARBA00023125"/>
    </source>
</evidence>
<evidence type="ECO:0000259" key="12">
    <source>
        <dbReference type="Pfam" id="PF18137"/>
    </source>
</evidence>
<dbReference type="PANTHER" id="PTHR12748">
    <property type="entry name" value="ORIGIN RECOGNITION COMPLEX SUBUNIT 3"/>
    <property type="match status" value="1"/>
</dbReference>
<reference evidence="14 15" key="1">
    <citation type="submission" date="2018-05" db="EMBL/GenBank/DDBJ databases">
        <title>Whole genome sequencing for identification of molecular markers to develop diagnostic detection tools for the regulated plant pathogen Lachnellula willkommii.</title>
        <authorList>
            <person name="Giroux E."/>
            <person name="Bilodeau G."/>
        </authorList>
    </citation>
    <scope>NUCLEOTIDE SEQUENCE [LARGE SCALE GENOMIC DNA]</scope>
    <source>
        <strain evidence="14 15">CBS 625.97</strain>
    </source>
</reference>
<dbReference type="GO" id="GO:0005656">
    <property type="term" value="C:nuclear pre-replicative complex"/>
    <property type="evidence" value="ECO:0007669"/>
    <property type="project" value="TreeGrafter"/>
</dbReference>
<comment type="caution">
    <text evidence="14">The sequence shown here is derived from an EMBL/GenBank/DDBJ whole genome shotgun (WGS) entry which is preliminary data.</text>
</comment>
<dbReference type="GO" id="GO:0031261">
    <property type="term" value="C:DNA replication preinitiation complex"/>
    <property type="evidence" value="ECO:0007669"/>
    <property type="project" value="TreeGrafter"/>
</dbReference>
<keyword evidence="5" id="KW-0235">DNA replication</keyword>
<sequence>MSDVEETNSHTGFDAIDHQPAYIYTPSSTNDDALERPTKRRKVARGRPSVLQPQESINPLVFEPLLGGLETLECVRTRQDLFQNCWSETDTRIQSILNEANEDTLSEVTTFVDGSGDINHDDDERVPASFIVTGPNIASQDLLFKQLSARLKKEINGPIVTLRSGDASNLKAVLKQLIRDATNQRLEDEELSQEQDGRKLLNYDLEILQGYVKNHGSQRVVVAFQDSEAFDTNLVVDLITLFSSWMDRIPFTLLFGIATSVELFQERLPRAASRCLYGVRFDVEQTRSILERIFQSAVANSKASLRLGSELVASLMERQHDHVQSVQSFIVALKYAYMCHFYGNSMSILTDASTSSQSLSKLIQPCHLEAIRMLPSFRKLIEWLVESQQLDRARELLQDDTILVQKIGSALESKDGNILRLLRAFHVFASALSEPPSGIDLYMTIFEGVLRNSDHLKRVLDSIKRMTPYDLVVFTKRIKGAIENGSHELDLDGWADEDEGLIGELRDIETKAVGLSENSADTEKPIRSSDAIHSKGLRTTVIAQRVQLSYEKSTITEAEKEFIGLIDHISKLLEQYFTLDNPKDLFLNELWLCDSADSFLDVFAPRPRAAIENALSAPHEYLTCEIGGSEEGLSSKYPTTAIVYQSYLEAGSLINMADLWTTFHEILSGNEGDEGDDREALMRFYRALADLKLVGMVKQSKKKADHLAKTHKAHNTNESVFYIFNARRTSICYTNSFTVTGTLIIPPQLSLHHLILLSCPRPPCLPLNIILSPHNHRTLTAPEPNKPSYAAALLIKSSITAPLDPHGIQACPFTGSALMKVVGQVIALLRRQQMEVQD</sequence>
<evidence type="ECO:0000256" key="7">
    <source>
        <dbReference type="ARBA" id="ARBA00023242"/>
    </source>
</evidence>
<comment type="similarity">
    <text evidence="2">Belongs to the ORC3 family.</text>
</comment>
<evidence type="ECO:0000256" key="1">
    <source>
        <dbReference type="ARBA" id="ARBA00004123"/>
    </source>
</evidence>
<dbReference type="PANTHER" id="PTHR12748:SF0">
    <property type="entry name" value="ORIGIN RECOGNITION COMPLEX SUBUNIT 3"/>
    <property type="match status" value="1"/>
</dbReference>
<evidence type="ECO:0000259" key="13">
    <source>
        <dbReference type="Pfam" id="PF19675"/>
    </source>
</evidence>
<evidence type="ECO:0000259" key="11">
    <source>
        <dbReference type="Pfam" id="PF07034"/>
    </source>
</evidence>
<gene>
    <name evidence="14" type="primary">ORC3</name>
    <name evidence="14" type="ORF">LCER1_G004029</name>
</gene>
<protein>
    <recommendedName>
        <fullName evidence="3">Origin recognition complex subunit 3</fullName>
    </recommendedName>
</protein>
<evidence type="ECO:0000256" key="2">
    <source>
        <dbReference type="ARBA" id="ARBA00010977"/>
    </source>
</evidence>
<evidence type="ECO:0000256" key="5">
    <source>
        <dbReference type="ARBA" id="ARBA00022705"/>
    </source>
</evidence>
<keyword evidence="7" id="KW-0539">Nucleus</keyword>
<accession>A0A7D8URJ6</accession>
<feature type="domain" description="Origin recognition complex subunit 3 insertion" evidence="13">
    <location>
        <begin position="367"/>
        <end position="578"/>
    </location>
</feature>
<dbReference type="CDD" id="cd20704">
    <property type="entry name" value="Orc3"/>
    <property type="match status" value="2"/>
</dbReference>
<dbReference type="InterPro" id="IPR040855">
    <property type="entry name" value="ORC_WH_C"/>
</dbReference>
<comment type="subunit">
    <text evidence="8">Component of ORC, a complex composed of at least 6 subunits: ORC1, ORC2, ORC3, ORC4, ORC5 and ORC6. ORC is regulated in a cell-cycle dependent manner. It is sequentially assembled at the exit from anaphase of mitosis and disassembled as cells enter S phase.</text>
</comment>
<keyword evidence="15" id="KW-1185">Reference proteome</keyword>